<protein>
    <submittedName>
        <fullName evidence="1">Uncharacterized protein</fullName>
    </submittedName>
</protein>
<reference evidence="1" key="1">
    <citation type="journal article" date="2014" name="Front. Microbiol.">
        <title>High frequency of phylogenetically diverse reductive dehalogenase-homologous genes in deep subseafloor sedimentary metagenomes.</title>
        <authorList>
            <person name="Kawai M."/>
            <person name="Futagami T."/>
            <person name="Toyoda A."/>
            <person name="Takaki Y."/>
            <person name="Nishi S."/>
            <person name="Hori S."/>
            <person name="Arai W."/>
            <person name="Tsubouchi T."/>
            <person name="Morono Y."/>
            <person name="Uchiyama I."/>
            <person name="Ito T."/>
            <person name="Fujiyama A."/>
            <person name="Inagaki F."/>
            <person name="Takami H."/>
        </authorList>
    </citation>
    <scope>NUCLEOTIDE SEQUENCE</scope>
    <source>
        <strain evidence="1">Expedition CK06-06</strain>
    </source>
</reference>
<proteinExistence type="predicted"/>
<accession>X0VMK9</accession>
<comment type="caution">
    <text evidence="1">The sequence shown here is derived from an EMBL/GenBank/DDBJ whole genome shotgun (WGS) entry which is preliminary data.</text>
</comment>
<gene>
    <name evidence="1" type="ORF">S01H1_43720</name>
</gene>
<dbReference type="EMBL" id="BARS01027862">
    <property type="protein sequence ID" value="GAG01791.1"/>
    <property type="molecule type" value="Genomic_DNA"/>
</dbReference>
<name>X0VMK9_9ZZZZ</name>
<organism evidence="1">
    <name type="scientific">marine sediment metagenome</name>
    <dbReference type="NCBI Taxonomy" id="412755"/>
    <lineage>
        <taxon>unclassified sequences</taxon>
        <taxon>metagenomes</taxon>
        <taxon>ecological metagenomes</taxon>
    </lineage>
</organism>
<sequence length="71" mass="7707">MDLSRIIVSHSDANPLTMIANNPTKRDQLAASVKMLANVTCLPTALTQHSKVISITSVPNNTLIFIDSFLL</sequence>
<evidence type="ECO:0000313" key="1">
    <source>
        <dbReference type="EMBL" id="GAG01791.1"/>
    </source>
</evidence>
<dbReference type="AlphaFoldDB" id="X0VMK9"/>